<evidence type="ECO:0000259" key="16">
    <source>
        <dbReference type="PROSITE" id="PS51371"/>
    </source>
</evidence>
<keyword evidence="9 14" id="KW-0862">Zinc</keyword>
<dbReference type="PANTHER" id="PTHR39188:SF3">
    <property type="entry name" value="STAGE IV SPORULATION PROTEIN FB"/>
    <property type="match status" value="1"/>
</dbReference>
<feature type="domain" description="CBS" evidence="16">
    <location>
        <begin position="245"/>
        <end position="302"/>
    </location>
</feature>
<organism evidence="17 18">
    <name type="scientific">Rhodohalobacter sulfatireducens</name>
    <dbReference type="NCBI Taxonomy" id="2911366"/>
    <lineage>
        <taxon>Bacteria</taxon>
        <taxon>Pseudomonadati</taxon>
        <taxon>Balneolota</taxon>
        <taxon>Balneolia</taxon>
        <taxon>Balneolales</taxon>
        <taxon>Balneolaceae</taxon>
        <taxon>Rhodohalobacter</taxon>
    </lineage>
</organism>
<sequence length="365" mass="40925">MSSSLKIGRFAGIQVQVHWTFWLLFLFIGFLVFSRDGTLVDLFWYSLFIIGLFLCVVLHEFGHALTARKFGIPTRSITLLPIGGLASLKKIPENPKEEFLVAIAGPAVNVVIAIILAIFVPTETFTSMDPETLQEELSMITPGNFLFYLLTANIALVLFNLIPAFPMDGGRIFRALLTMKIGRIKATQIAASVGKFLALLFFLYGLFYGILMAVIAVFIWFGAHSENIMIQQIELMRGYKIRDAMITEYSLLKPDDTLKSAVDKILASTEQDFLVVDDDDEIVGILYMDDLSNALQKTGEQTSIQNVMDTSVVTLEANAELSSAYQKLNRRNRNFFPVLENGEVVGVMDMNNINEFLTFRSAFDY</sequence>
<gene>
    <name evidence="17" type="ORF">L6773_18405</name>
</gene>
<evidence type="ECO:0000256" key="4">
    <source>
        <dbReference type="ARBA" id="ARBA00022670"/>
    </source>
</evidence>
<evidence type="ECO:0000256" key="13">
    <source>
        <dbReference type="ARBA" id="ARBA00023136"/>
    </source>
</evidence>
<comment type="subcellular location">
    <subcellularLocation>
        <location evidence="1 14">Cell membrane</location>
        <topology evidence="1 14">Multi-pass membrane protein</topology>
    </subcellularLocation>
</comment>
<evidence type="ECO:0000256" key="6">
    <source>
        <dbReference type="ARBA" id="ARBA00022723"/>
    </source>
</evidence>
<keyword evidence="8 14" id="KW-0378">Hydrolase</keyword>
<keyword evidence="6 14" id="KW-0479">Metal-binding</keyword>
<evidence type="ECO:0000256" key="9">
    <source>
        <dbReference type="ARBA" id="ARBA00022833"/>
    </source>
</evidence>
<dbReference type="Gene3D" id="3.10.580.10">
    <property type="entry name" value="CBS-domain"/>
    <property type="match status" value="1"/>
</dbReference>
<feature type="transmembrane region" description="Helical" evidence="14">
    <location>
        <begin position="99"/>
        <end position="120"/>
    </location>
</feature>
<keyword evidence="4 14" id="KW-0645">Protease</keyword>
<comment type="cofactor">
    <cofactor evidence="14">
        <name>Zn(2+)</name>
        <dbReference type="ChEBI" id="CHEBI:29105"/>
    </cofactor>
    <text evidence="14">Binds 1 zinc ion per subunit.</text>
</comment>
<keyword evidence="3 14" id="KW-1003">Cell membrane</keyword>
<protein>
    <recommendedName>
        <fullName evidence="14">Zinc metalloprotease</fullName>
    </recommendedName>
</protein>
<evidence type="ECO:0000313" key="17">
    <source>
        <dbReference type="EMBL" id="MCG2590553.1"/>
    </source>
</evidence>
<dbReference type="Pfam" id="PF00571">
    <property type="entry name" value="CBS"/>
    <property type="match status" value="2"/>
</dbReference>
<keyword evidence="13 14" id="KW-0472">Membrane</keyword>
<feature type="transmembrane region" description="Helical" evidence="14">
    <location>
        <begin position="42"/>
        <end position="61"/>
    </location>
</feature>
<evidence type="ECO:0000256" key="3">
    <source>
        <dbReference type="ARBA" id="ARBA00022475"/>
    </source>
</evidence>
<dbReference type="GO" id="GO:0006508">
    <property type="term" value="P:proteolysis"/>
    <property type="evidence" value="ECO:0007669"/>
    <property type="project" value="UniProtKB-KW"/>
</dbReference>
<dbReference type="InterPro" id="IPR000644">
    <property type="entry name" value="CBS_dom"/>
</dbReference>
<dbReference type="PANTHER" id="PTHR39188">
    <property type="entry name" value="MEMBRANE-ASSOCIATED ZINC METALLOPROTEASE M50B"/>
    <property type="match status" value="1"/>
</dbReference>
<evidence type="ECO:0000256" key="2">
    <source>
        <dbReference type="ARBA" id="ARBA00007931"/>
    </source>
</evidence>
<evidence type="ECO:0000256" key="7">
    <source>
        <dbReference type="ARBA" id="ARBA00022737"/>
    </source>
</evidence>
<keyword evidence="11 14" id="KW-0482">Metalloprotease</keyword>
<comment type="similarity">
    <text evidence="2 14">Belongs to the peptidase M50B family.</text>
</comment>
<evidence type="ECO:0000256" key="14">
    <source>
        <dbReference type="PIRNR" id="PIRNR006404"/>
    </source>
</evidence>
<dbReference type="PIRSF" id="PIRSF006404">
    <property type="entry name" value="UCP006404_Pept_M50_CBS"/>
    <property type="match status" value="1"/>
</dbReference>
<dbReference type="Proteomes" id="UP001165366">
    <property type="component" value="Unassembled WGS sequence"/>
</dbReference>
<dbReference type="InterPro" id="IPR046342">
    <property type="entry name" value="CBS_dom_sf"/>
</dbReference>
<dbReference type="CDD" id="cd06164">
    <property type="entry name" value="S2P-M50_SpoIVFB_CBS"/>
    <property type="match status" value="1"/>
</dbReference>
<evidence type="ECO:0000256" key="11">
    <source>
        <dbReference type="ARBA" id="ARBA00023049"/>
    </source>
</evidence>
<evidence type="ECO:0000313" key="18">
    <source>
        <dbReference type="Proteomes" id="UP001165366"/>
    </source>
</evidence>
<dbReference type="SUPFAM" id="SSF54631">
    <property type="entry name" value="CBS-domain pair"/>
    <property type="match status" value="1"/>
</dbReference>
<keyword evidence="7" id="KW-0677">Repeat</keyword>
<keyword evidence="5 14" id="KW-0812">Transmembrane</keyword>
<keyword evidence="12 15" id="KW-0129">CBS domain</keyword>
<feature type="domain" description="CBS" evidence="16">
    <location>
        <begin position="308"/>
        <end position="365"/>
    </location>
</feature>
<dbReference type="SMART" id="SM00116">
    <property type="entry name" value="CBS"/>
    <property type="match status" value="2"/>
</dbReference>
<comment type="caution">
    <text evidence="17">The sequence shown here is derived from an EMBL/GenBank/DDBJ whole genome shotgun (WGS) entry which is preliminary data.</text>
</comment>
<dbReference type="GO" id="GO:0008233">
    <property type="term" value="F:peptidase activity"/>
    <property type="evidence" value="ECO:0007669"/>
    <property type="project" value="UniProtKB-KW"/>
</dbReference>
<evidence type="ECO:0000256" key="10">
    <source>
        <dbReference type="ARBA" id="ARBA00022989"/>
    </source>
</evidence>
<feature type="transmembrane region" description="Helical" evidence="14">
    <location>
        <begin position="7"/>
        <end position="30"/>
    </location>
</feature>
<dbReference type="InterPro" id="IPR008915">
    <property type="entry name" value="Peptidase_M50"/>
</dbReference>
<keyword evidence="10 14" id="KW-1133">Transmembrane helix</keyword>
<proteinExistence type="inferred from homology"/>
<dbReference type="InterPro" id="IPR016483">
    <property type="entry name" value="UCP006404_Pept_M50_CBS"/>
</dbReference>
<evidence type="ECO:0000256" key="1">
    <source>
        <dbReference type="ARBA" id="ARBA00004651"/>
    </source>
</evidence>
<dbReference type="RefSeq" id="WP_237855983.1">
    <property type="nucleotide sequence ID" value="NZ_JAKLWS010000035.1"/>
</dbReference>
<dbReference type="Pfam" id="PF02163">
    <property type="entry name" value="Peptidase_M50"/>
    <property type="match status" value="1"/>
</dbReference>
<reference evidence="17" key="1">
    <citation type="submission" date="2022-01" db="EMBL/GenBank/DDBJ databases">
        <authorList>
            <person name="Wang Y."/>
        </authorList>
    </citation>
    <scope>NUCLEOTIDE SEQUENCE</scope>
    <source>
        <strain evidence="17">WB101</strain>
    </source>
</reference>
<reference evidence="17" key="2">
    <citation type="submission" date="2024-05" db="EMBL/GenBank/DDBJ databases">
        <title>Rhodohalobacter halophilus gen. nov., sp. nov., a moderately halophilic member of the family Balneolaceae.</title>
        <authorList>
            <person name="Xia J."/>
        </authorList>
    </citation>
    <scope>NUCLEOTIDE SEQUENCE</scope>
    <source>
        <strain evidence="17">WB101</strain>
    </source>
</reference>
<keyword evidence="18" id="KW-1185">Reference proteome</keyword>
<evidence type="ECO:0000256" key="15">
    <source>
        <dbReference type="PROSITE-ProRule" id="PRU00703"/>
    </source>
</evidence>
<evidence type="ECO:0000256" key="8">
    <source>
        <dbReference type="ARBA" id="ARBA00022801"/>
    </source>
</evidence>
<name>A0ABS9KI74_9BACT</name>
<dbReference type="PROSITE" id="PS51371">
    <property type="entry name" value="CBS"/>
    <property type="match status" value="2"/>
</dbReference>
<accession>A0ABS9KI74</accession>
<evidence type="ECO:0000256" key="12">
    <source>
        <dbReference type="ARBA" id="ARBA00023122"/>
    </source>
</evidence>
<feature type="transmembrane region" description="Helical" evidence="14">
    <location>
        <begin position="210"/>
        <end position="230"/>
    </location>
</feature>
<dbReference type="EMBL" id="JAKLWS010000035">
    <property type="protein sequence ID" value="MCG2590553.1"/>
    <property type="molecule type" value="Genomic_DNA"/>
</dbReference>
<evidence type="ECO:0000256" key="5">
    <source>
        <dbReference type="ARBA" id="ARBA00022692"/>
    </source>
</evidence>
<feature type="transmembrane region" description="Helical" evidence="14">
    <location>
        <begin position="145"/>
        <end position="165"/>
    </location>
</feature>